<keyword evidence="2" id="KW-1185">Reference proteome</keyword>
<dbReference type="Proteomes" id="UP001497516">
    <property type="component" value="Chromosome 1"/>
</dbReference>
<protein>
    <submittedName>
        <fullName evidence="1">Uncharacterized protein</fullName>
    </submittedName>
</protein>
<organism evidence="1 2">
    <name type="scientific">Linum trigynum</name>
    <dbReference type="NCBI Taxonomy" id="586398"/>
    <lineage>
        <taxon>Eukaryota</taxon>
        <taxon>Viridiplantae</taxon>
        <taxon>Streptophyta</taxon>
        <taxon>Embryophyta</taxon>
        <taxon>Tracheophyta</taxon>
        <taxon>Spermatophyta</taxon>
        <taxon>Magnoliopsida</taxon>
        <taxon>eudicotyledons</taxon>
        <taxon>Gunneridae</taxon>
        <taxon>Pentapetalae</taxon>
        <taxon>rosids</taxon>
        <taxon>fabids</taxon>
        <taxon>Malpighiales</taxon>
        <taxon>Linaceae</taxon>
        <taxon>Linum</taxon>
    </lineage>
</organism>
<gene>
    <name evidence="1" type="ORF">LTRI10_LOCUS5074</name>
</gene>
<dbReference type="EMBL" id="OZ034813">
    <property type="protein sequence ID" value="CAL1357443.1"/>
    <property type="molecule type" value="Genomic_DNA"/>
</dbReference>
<evidence type="ECO:0000313" key="1">
    <source>
        <dbReference type="EMBL" id="CAL1357443.1"/>
    </source>
</evidence>
<name>A0AAV2CNT6_9ROSI</name>
<sequence>MGPLTSSYVLCGSREANEGKLFELSPPAAYVVGGLLNSAQAALKISIADPRTKLSSRPKLCGLRLLFPSFSPRLPFLSIEFRPQDAKLLPCSAAK</sequence>
<reference evidence="1 2" key="1">
    <citation type="submission" date="2024-04" db="EMBL/GenBank/DDBJ databases">
        <authorList>
            <person name="Fracassetti M."/>
        </authorList>
    </citation>
    <scope>NUCLEOTIDE SEQUENCE [LARGE SCALE GENOMIC DNA]</scope>
</reference>
<proteinExistence type="predicted"/>
<accession>A0AAV2CNT6</accession>
<dbReference type="AlphaFoldDB" id="A0AAV2CNT6"/>
<evidence type="ECO:0000313" key="2">
    <source>
        <dbReference type="Proteomes" id="UP001497516"/>
    </source>
</evidence>